<gene>
    <name evidence="2" type="ORF">FB384_004896</name>
</gene>
<dbReference type="RefSeq" id="WP_183787137.1">
    <property type="nucleotide sequence ID" value="NZ_JACIBS010000009.1"/>
</dbReference>
<sequence length="283" mass="29888">MSIAYDTPPTTSDNNVHAALMAVMQDVRAVGKDGFNGQSGYNFRGIDGVVNAVGPALRRHGVMVRPELLHYESEQVEVGKNRTLSQFVTVQVRYTFTGPAGDETSAVVPGSAMDTGDKAVAKAMSVAFRICLLQALTLPTEEPDPDETTYERSPAAPAVNIDWTSDLEAMRGNVDGLLMLHRHAKAAGADEATLGEIVEAGKAARAASQQRAQQDVVAEQPQPGGQELCEGSGESPESSFAISPRGSVEYGMCPSCMAYIPLDGGTVLAQHVRQDAAAAEGVR</sequence>
<name>A0A839XT83_9PSEU</name>
<reference evidence="2 3" key="1">
    <citation type="submission" date="2020-08" db="EMBL/GenBank/DDBJ databases">
        <title>Sequencing the genomes of 1000 actinobacteria strains.</title>
        <authorList>
            <person name="Klenk H.-P."/>
        </authorList>
    </citation>
    <scope>NUCLEOTIDE SEQUENCE [LARGE SCALE GENOMIC DNA]</scope>
    <source>
        <strain evidence="2 3">DSM 45267</strain>
    </source>
</reference>
<dbReference type="Pfam" id="PF04404">
    <property type="entry name" value="ERF"/>
    <property type="match status" value="1"/>
</dbReference>
<dbReference type="EMBL" id="JACIBS010000009">
    <property type="protein sequence ID" value="MBB3665937.1"/>
    <property type="molecule type" value="Genomic_DNA"/>
</dbReference>
<organism evidence="2 3">
    <name type="scientific">Prauserella sediminis</name>
    <dbReference type="NCBI Taxonomy" id="577680"/>
    <lineage>
        <taxon>Bacteria</taxon>
        <taxon>Bacillati</taxon>
        <taxon>Actinomycetota</taxon>
        <taxon>Actinomycetes</taxon>
        <taxon>Pseudonocardiales</taxon>
        <taxon>Pseudonocardiaceae</taxon>
        <taxon>Prauserella</taxon>
        <taxon>Prauserella salsuginis group</taxon>
    </lineage>
</organism>
<evidence type="ECO:0008006" key="4">
    <source>
        <dbReference type="Google" id="ProtNLM"/>
    </source>
</evidence>
<dbReference type="InterPro" id="IPR007499">
    <property type="entry name" value="ERF_bacteria_virus"/>
</dbReference>
<dbReference type="AlphaFoldDB" id="A0A839XT83"/>
<protein>
    <recommendedName>
        <fullName evidence="4">ERF superfamily protein</fullName>
    </recommendedName>
</protein>
<evidence type="ECO:0000313" key="3">
    <source>
        <dbReference type="Proteomes" id="UP000564573"/>
    </source>
</evidence>
<feature type="region of interest" description="Disordered" evidence="1">
    <location>
        <begin position="209"/>
        <end position="243"/>
    </location>
</feature>
<evidence type="ECO:0000256" key="1">
    <source>
        <dbReference type="SAM" id="MobiDB-lite"/>
    </source>
</evidence>
<keyword evidence="3" id="KW-1185">Reference proteome</keyword>
<accession>A0A839XT83</accession>
<evidence type="ECO:0000313" key="2">
    <source>
        <dbReference type="EMBL" id="MBB3665937.1"/>
    </source>
</evidence>
<proteinExistence type="predicted"/>
<comment type="caution">
    <text evidence="2">The sequence shown here is derived from an EMBL/GenBank/DDBJ whole genome shotgun (WGS) entry which is preliminary data.</text>
</comment>
<dbReference type="Proteomes" id="UP000564573">
    <property type="component" value="Unassembled WGS sequence"/>
</dbReference>